<accession>A0A8B8CPX0</accession>
<keyword evidence="1" id="KW-0472">Membrane</keyword>
<reference evidence="3 4" key="1">
    <citation type="submission" date="2025-04" db="UniProtKB">
        <authorList>
            <consortium name="RefSeq"/>
        </authorList>
    </citation>
    <scope>IDENTIFICATION</scope>
    <source>
        <tissue evidence="3 4">Whole sample</tissue>
    </source>
</reference>
<keyword evidence="1" id="KW-0812">Transmembrane</keyword>
<name>A0A8B8CPX0_CRAVI</name>
<dbReference type="AlphaFoldDB" id="A0A8B8CPX0"/>
<evidence type="ECO:0000313" key="3">
    <source>
        <dbReference type="RefSeq" id="XP_022317846.1"/>
    </source>
</evidence>
<protein>
    <submittedName>
        <fullName evidence="3">Uncharacterized protein LOC111121036</fullName>
    </submittedName>
    <submittedName>
        <fullName evidence="4">Uncharacterized protein LOC111121037</fullName>
    </submittedName>
</protein>
<keyword evidence="1" id="KW-1133">Transmembrane helix</keyword>
<dbReference type="KEGG" id="cvn:111121037"/>
<evidence type="ECO:0000313" key="2">
    <source>
        <dbReference type="Proteomes" id="UP000694844"/>
    </source>
</evidence>
<feature type="transmembrane region" description="Helical" evidence="1">
    <location>
        <begin position="93"/>
        <end position="112"/>
    </location>
</feature>
<dbReference type="Gene3D" id="1.20.140.150">
    <property type="match status" value="1"/>
</dbReference>
<proteinExistence type="predicted"/>
<dbReference type="Proteomes" id="UP000694844">
    <property type="component" value="Chromosome 2"/>
</dbReference>
<gene>
    <name evidence="4" type="primary">LOC111121037</name>
    <name evidence="3" type="synonym">LOC111121036</name>
</gene>
<keyword evidence="2" id="KW-1185">Reference proteome</keyword>
<dbReference type="GeneID" id="111121037"/>
<evidence type="ECO:0000256" key="1">
    <source>
        <dbReference type="SAM" id="Phobius"/>
    </source>
</evidence>
<dbReference type="RefSeq" id="XP_022317846.1">
    <property type="nucleotide sequence ID" value="XM_022462138.1"/>
</dbReference>
<dbReference type="KEGG" id="cvn:111121036"/>
<feature type="transmembrane region" description="Helical" evidence="1">
    <location>
        <begin position="7"/>
        <end position="33"/>
    </location>
</feature>
<feature type="transmembrane region" description="Helical" evidence="1">
    <location>
        <begin position="173"/>
        <end position="198"/>
    </location>
</feature>
<feature type="transmembrane region" description="Helical" evidence="1">
    <location>
        <begin position="124"/>
        <end position="142"/>
    </location>
</feature>
<sequence length="234" mass="25667">MERPSIAIFVLAFGILALIFLISGFATRGWIIYEMTINDSDFLELPQVTLKVTFGLWKGEMCVKSQCSEYSFSKTSGMIVYDKVADGFPWTRYQAVGTFALIMGILSFFFTLAHVRTNNCPSGFVSLSTWIITGVLFFYLVGKFAKVTENMNEEFRLYHPVYANAAIDTKTPYSVVLVGLGCLACIVAAFIALVNIMCCAQMKGGGLRVLRYGQAAAGLTSVTTSTSTATTARF</sequence>
<organism evidence="2 4">
    <name type="scientific">Crassostrea virginica</name>
    <name type="common">Eastern oyster</name>
    <dbReference type="NCBI Taxonomy" id="6565"/>
    <lineage>
        <taxon>Eukaryota</taxon>
        <taxon>Metazoa</taxon>
        <taxon>Spiralia</taxon>
        <taxon>Lophotrochozoa</taxon>
        <taxon>Mollusca</taxon>
        <taxon>Bivalvia</taxon>
        <taxon>Autobranchia</taxon>
        <taxon>Pteriomorphia</taxon>
        <taxon>Ostreida</taxon>
        <taxon>Ostreoidea</taxon>
        <taxon>Ostreidae</taxon>
        <taxon>Crassostrea</taxon>
    </lineage>
</organism>
<dbReference type="RefSeq" id="XP_022317847.1">
    <property type="nucleotide sequence ID" value="XM_022462139.1"/>
</dbReference>
<dbReference type="OrthoDB" id="6194952at2759"/>
<evidence type="ECO:0000313" key="4">
    <source>
        <dbReference type="RefSeq" id="XP_022317847.1"/>
    </source>
</evidence>